<comment type="caution">
    <text evidence="4">The sequence shown here is derived from an EMBL/GenBank/DDBJ whole genome shotgun (WGS) entry which is preliminary data.</text>
</comment>
<dbReference type="InterPro" id="IPR016155">
    <property type="entry name" value="Mopterin_synth/thiamin_S_b"/>
</dbReference>
<dbReference type="RefSeq" id="WP_140904034.1">
    <property type="nucleotide sequence ID" value="NZ_JBHTMD010000007.1"/>
</dbReference>
<name>A0A502BQP5_9HYPH</name>
<organism evidence="4 5">
    <name type="scientific">Brucella gallinifaecis</name>
    <dbReference type="NCBI Taxonomy" id="215590"/>
    <lineage>
        <taxon>Bacteria</taxon>
        <taxon>Pseudomonadati</taxon>
        <taxon>Pseudomonadota</taxon>
        <taxon>Alphaproteobacteria</taxon>
        <taxon>Hyphomicrobiales</taxon>
        <taxon>Brucellaceae</taxon>
        <taxon>Brucella/Ochrobactrum group</taxon>
        <taxon>Brucella</taxon>
    </lineage>
</organism>
<evidence type="ECO:0000256" key="3">
    <source>
        <dbReference type="ARBA" id="ARBA00024247"/>
    </source>
</evidence>
<proteinExistence type="inferred from homology"/>
<evidence type="ECO:0000313" key="4">
    <source>
        <dbReference type="EMBL" id="TPF75981.1"/>
    </source>
</evidence>
<dbReference type="GO" id="GO:1990133">
    <property type="term" value="C:molybdopterin adenylyltransferase complex"/>
    <property type="evidence" value="ECO:0007669"/>
    <property type="project" value="TreeGrafter"/>
</dbReference>
<dbReference type="InterPro" id="IPR003749">
    <property type="entry name" value="ThiS/MoaD-like"/>
</dbReference>
<gene>
    <name evidence="4" type="primary">moaD</name>
    <name evidence="4" type="ORF">FHY56_04740</name>
</gene>
<dbReference type="Pfam" id="PF02597">
    <property type="entry name" value="ThiS"/>
    <property type="match status" value="1"/>
</dbReference>
<comment type="similarity">
    <text evidence="2">Belongs to the MoaD family.</text>
</comment>
<dbReference type="AlphaFoldDB" id="A0A502BQP5"/>
<dbReference type="Proteomes" id="UP000315388">
    <property type="component" value="Unassembled WGS sequence"/>
</dbReference>
<evidence type="ECO:0000256" key="1">
    <source>
        <dbReference type="ARBA" id="ARBA00022741"/>
    </source>
</evidence>
<dbReference type="GO" id="GO:0006777">
    <property type="term" value="P:Mo-molybdopterin cofactor biosynthetic process"/>
    <property type="evidence" value="ECO:0007669"/>
    <property type="project" value="InterPro"/>
</dbReference>
<protein>
    <recommendedName>
        <fullName evidence="3">Molybdopterin synthase sulfur carrier subunit</fullName>
    </recommendedName>
</protein>
<dbReference type="PANTHER" id="PTHR33359">
    <property type="entry name" value="MOLYBDOPTERIN SYNTHASE SULFUR CARRIER SUBUNIT"/>
    <property type="match status" value="1"/>
</dbReference>
<keyword evidence="1" id="KW-0547">Nucleotide-binding</keyword>
<dbReference type="SUPFAM" id="SSF54285">
    <property type="entry name" value="MoaD/ThiS"/>
    <property type="match status" value="1"/>
</dbReference>
<reference evidence="4 5" key="1">
    <citation type="journal article" date="2003" name="Int. J. Syst. Evol. Microbiol.">
        <title>Towards a standardized format for the description of a novel species (of an established genus): Ochrobactrum gallinifaecis sp. nov.</title>
        <authorList>
            <person name="Kampfer P."/>
            <person name="Buczolits S."/>
            <person name="Albrecht A."/>
            <person name="Busse H.J."/>
            <person name="Stackebrandt E."/>
        </authorList>
    </citation>
    <scope>NUCLEOTIDE SEQUENCE [LARGE SCALE GENOMIC DNA]</scope>
    <source>
        <strain evidence="4 5">ISO 196</strain>
    </source>
</reference>
<dbReference type="CDD" id="cd00754">
    <property type="entry name" value="Ubl_MoaD"/>
    <property type="match status" value="1"/>
</dbReference>
<dbReference type="Gene3D" id="3.10.20.30">
    <property type="match status" value="1"/>
</dbReference>
<dbReference type="OrthoDB" id="9800712at2"/>
<sequence>MRVKLVYFAWVREKIGKGEETIELDCDIISVDQLIAHLKTLGEEYENLFEHQTLIRAAINQEHAEHNEFVKDGDEVALFPPMTGG</sequence>
<dbReference type="GO" id="GO:0000166">
    <property type="term" value="F:nucleotide binding"/>
    <property type="evidence" value="ECO:0007669"/>
    <property type="project" value="UniProtKB-KW"/>
</dbReference>
<evidence type="ECO:0000256" key="2">
    <source>
        <dbReference type="ARBA" id="ARBA00024200"/>
    </source>
</evidence>
<dbReference type="NCBIfam" id="TIGR01682">
    <property type="entry name" value="moaD"/>
    <property type="match status" value="1"/>
</dbReference>
<evidence type="ECO:0000313" key="5">
    <source>
        <dbReference type="Proteomes" id="UP000315388"/>
    </source>
</evidence>
<dbReference type="InterPro" id="IPR044672">
    <property type="entry name" value="MOCS2A"/>
</dbReference>
<accession>A0A502BQP5</accession>
<dbReference type="EMBL" id="VEWJ01000003">
    <property type="protein sequence ID" value="TPF75981.1"/>
    <property type="molecule type" value="Genomic_DNA"/>
</dbReference>
<dbReference type="InterPro" id="IPR012675">
    <property type="entry name" value="Beta-grasp_dom_sf"/>
</dbReference>
<keyword evidence="5" id="KW-1185">Reference proteome</keyword>
<dbReference type="PANTHER" id="PTHR33359:SF1">
    <property type="entry name" value="MOLYBDOPTERIN SYNTHASE SULFUR CARRIER SUBUNIT"/>
    <property type="match status" value="1"/>
</dbReference>